<dbReference type="AlphaFoldDB" id="A0AAV7QLJ5"/>
<evidence type="ECO:0000256" key="1">
    <source>
        <dbReference type="SAM" id="MobiDB-lite"/>
    </source>
</evidence>
<organism evidence="2 3">
    <name type="scientific">Pleurodeles waltl</name>
    <name type="common">Iberian ribbed newt</name>
    <dbReference type="NCBI Taxonomy" id="8319"/>
    <lineage>
        <taxon>Eukaryota</taxon>
        <taxon>Metazoa</taxon>
        <taxon>Chordata</taxon>
        <taxon>Craniata</taxon>
        <taxon>Vertebrata</taxon>
        <taxon>Euteleostomi</taxon>
        <taxon>Amphibia</taxon>
        <taxon>Batrachia</taxon>
        <taxon>Caudata</taxon>
        <taxon>Salamandroidea</taxon>
        <taxon>Salamandridae</taxon>
        <taxon>Pleurodelinae</taxon>
        <taxon>Pleurodeles</taxon>
    </lineage>
</organism>
<gene>
    <name evidence="2" type="ORF">NDU88_006544</name>
</gene>
<reference evidence="2" key="1">
    <citation type="journal article" date="2022" name="bioRxiv">
        <title>Sequencing and chromosome-scale assembly of the giantPleurodeles waltlgenome.</title>
        <authorList>
            <person name="Brown T."/>
            <person name="Elewa A."/>
            <person name="Iarovenko S."/>
            <person name="Subramanian E."/>
            <person name="Araus A.J."/>
            <person name="Petzold A."/>
            <person name="Susuki M."/>
            <person name="Suzuki K.-i.T."/>
            <person name="Hayashi T."/>
            <person name="Toyoda A."/>
            <person name="Oliveira C."/>
            <person name="Osipova E."/>
            <person name="Leigh N.D."/>
            <person name="Simon A."/>
            <person name="Yun M.H."/>
        </authorList>
    </citation>
    <scope>NUCLEOTIDE SEQUENCE</scope>
    <source>
        <strain evidence="2">20211129_DDA</strain>
        <tissue evidence="2">Liver</tissue>
    </source>
</reference>
<accession>A0AAV7QLJ5</accession>
<name>A0AAV7QLJ5_PLEWA</name>
<feature type="compositionally biased region" description="Basic and acidic residues" evidence="1">
    <location>
        <begin position="73"/>
        <end position="85"/>
    </location>
</feature>
<feature type="region of interest" description="Disordered" evidence="1">
    <location>
        <begin position="40"/>
        <end position="101"/>
    </location>
</feature>
<proteinExistence type="predicted"/>
<dbReference type="EMBL" id="JANPWB010000010">
    <property type="protein sequence ID" value="KAJ1140186.1"/>
    <property type="molecule type" value="Genomic_DNA"/>
</dbReference>
<dbReference type="Proteomes" id="UP001066276">
    <property type="component" value="Chromosome 6"/>
</dbReference>
<comment type="caution">
    <text evidence="2">The sequence shown here is derived from an EMBL/GenBank/DDBJ whole genome shotgun (WGS) entry which is preliminary data.</text>
</comment>
<evidence type="ECO:0000313" key="2">
    <source>
        <dbReference type="EMBL" id="KAJ1140186.1"/>
    </source>
</evidence>
<sequence>MSRRGAAQWEEKLEVRPAGLLSTFASRGVDLLGLGPACGVSPATAESAGAAEARRSVTAPAGPGREAPIPSSPKDRQSRVLQEVRRRARVPEMTGTQAVEA</sequence>
<keyword evidence="3" id="KW-1185">Reference proteome</keyword>
<evidence type="ECO:0000313" key="3">
    <source>
        <dbReference type="Proteomes" id="UP001066276"/>
    </source>
</evidence>
<protein>
    <submittedName>
        <fullName evidence="2">Uncharacterized protein</fullName>
    </submittedName>
</protein>